<evidence type="ECO:0000313" key="2">
    <source>
        <dbReference type="EMBL" id="EEF33509.1"/>
    </source>
</evidence>
<dbReference type="Proteomes" id="UP000008311">
    <property type="component" value="Unassembled WGS sequence"/>
</dbReference>
<accession>B9SSB6</accession>
<evidence type="ECO:0000313" key="3">
    <source>
        <dbReference type="Proteomes" id="UP000008311"/>
    </source>
</evidence>
<dbReference type="PANTHER" id="PTHR27006:SF605">
    <property type="entry name" value="COLD-RESPONSIVE PROTEIN KINASE 1-LIKE"/>
    <property type="match status" value="1"/>
</dbReference>
<keyword evidence="3" id="KW-1185">Reference proteome</keyword>
<sequence length="89" mass="9875">MIDPSLKILCNLSEVLRSVHIGLLCVQRSPEDRPSMSALVLMLSGETALPEPKKPRFFAERDPIEAEFSSSNQNFCSANDITITLLDAR</sequence>
<name>B9SSB6_RICCO</name>
<gene>
    <name evidence="2" type="ORF">RCOM_1228530</name>
</gene>
<dbReference type="GO" id="GO:0004674">
    <property type="term" value="F:protein serine/threonine kinase activity"/>
    <property type="evidence" value="ECO:0007669"/>
    <property type="project" value="InterPro"/>
</dbReference>
<dbReference type="InParanoid" id="B9SSB6"/>
<dbReference type="InterPro" id="IPR021820">
    <property type="entry name" value="S-locus_recpt_kinase_C"/>
</dbReference>
<dbReference type="Gene3D" id="1.10.510.10">
    <property type="entry name" value="Transferase(Phosphotransferase) domain 1"/>
    <property type="match status" value="1"/>
</dbReference>
<dbReference type="AlphaFoldDB" id="B9SSB6"/>
<reference evidence="3" key="1">
    <citation type="journal article" date="2010" name="Nat. Biotechnol.">
        <title>Draft genome sequence of the oilseed species Ricinus communis.</title>
        <authorList>
            <person name="Chan A.P."/>
            <person name="Crabtree J."/>
            <person name="Zhao Q."/>
            <person name="Lorenzi H."/>
            <person name="Orvis J."/>
            <person name="Puiu D."/>
            <person name="Melake-Berhan A."/>
            <person name="Jones K.M."/>
            <person name="Redman J."/>
            <person name="Chen G."/>
            <person name="Cahoon E.B."/>
            <person name="Gedil M."/>
            <person name="Stanke M."/>
            <person name="Haas B.J."/>
            <person name="Wortman J.R."/>
            <person name="Fraser-Liggett C.M."/>
            <person name="Ravel J."/>
            <person name="Rabinowicz P.D."/>
        </authorList>
    </citation>
    <scope>NUCLEOTIDE SEQUENCE [LARGE SCALE GENOMIC DNA]</scope>
    <source>
        <strain evidence="3">cv. Hale</strain>
    </source>
</reference>
<dbReference type="Pfam" id="PF11883">
    <property type="entry name" value="DUF3403"/>
    <property type="match status" value="1"/>
</dbReference>
<protein>
    <recommendedName>
        <fullName evidence="1">S-locus receptor kinase C-terminal domain-containing protein</fullName>
    </recommendedName>
</protein>
<organism evidence="2 3">
    <name type="scientific">Ricinus communis</name>
    <name type="common">Castor bean</name>
    <dbReference type="NCBI Taxonomy" id="3988"/>
    <lineage>
        <taxon>Eukaryota</taxon>
        <taxon>Viridiplantae</taxon>
        <taxon>Streptophyta</taxon>
        <taxon>Embryophyta</taxon>
        <taxon>Tracheophyta</taxon>
        <taxon>Spermatophyta</taxon>
        <taxon>Magnoliopsida</taxon>
        <taxon>eudicotyledons</taxon>
        <taxon>Gunneridae</taxon>
        <taxon>Pentapetalae</taxon>
        <taxon>rosids</taxon>
        <taxon>fabids</taxon>
        <taxon>Malpighiales</taxon>
        <taxon>Euphorbiaceae</taxon>
        <taxon>Acalyphoideae</taxon>
        <taxon>Acalypheae</taxon>
        <taxon>Ricinus</taxon>
    </lineage>
</organism>
<dbReference type="EMBL" id="EQ974111">
    <property type="protein sequence ID" value="EEF33509.1"/>
    <property type="molecule type" value="Genomic_DNA"/>
</dbReference>
<dbReference type="PANTHER" id="PTHR27006">
    <property type="entry name" value="PROMASTIGOTE SURFACE ANTIGEN PROTEIN PSA"/>
    <property type="match status" value="1"/>
</dbReference>
<evidence type="ECO:0000259" key="1">
    <source>
        <dbReference type="Pfam" id="PF11883"/>
    </source>
</evidence>
<dbReference type="STRING" id="3988.B9SSB6"/>
<proteinExistence type="predicted"/>
<feature type="domain" description="S-locus receptor kinase C-terminal" evidence="1">
    <location>
        <begin position="46"/>
        <end position="89"/>
    </location>
</feature>